<proteinExistence type="predicted"/>
<sequence>MLQVTVELQYNDPTMRTNFVSGSLVQKLSLQITTTLWNQRSYIVIL</sequence>
<evidence type="ECO:0000313" key="1">
    <source>
        <dbReference type="EMBL" id="JAE03941.1"/>
    </source>
</evidence>
<dbReference type="AlphaFoldDB" id="A0A0A9F1B6"/>
<accession>A0A0A9F1B6</accession>
<name>A0A0A9F1B6_ARUDO</name>
<organism evidence="1">
    <name type="scientific">Arundo donax</name>
    <name type="common">Giant reed</name>
    <name type="synonym">Donax arundinaceus</name>
    <dbReference type="NCBI Taxonomy" id="35708"/>
    <lineage>
        <taxon>Eukaryota</taxon>
        <taxon>Viridiplantae</taxon>
        <taxon>Streptophyta</taxon>
        <taxon>Embryophyta</taxon>
        <taxon>Tracheophyta</taxon>
        <taxon>Spermatophyta</taxon>
        <taxon>Magnoliopsida</taxon>
        <taxon>Liliopsida</taxon>
        <taxon>Poales</taxon>
        <taxon>Poaceae</taxon>
        <taxon>PACMAD clade</taxon>
        <taxon>Arundinoideae</taxon>
        <taxon>Arundineae</taxon>
        <taxon>Arundo</taxon>
    </lineage>
</organism>
<reference evidence="1" key="1">
    <citation type="submission" date="2014-09" db="EMBL/GenBank/DDBJ databases">
        <authorList>
            <person name="Magalhaes I.L.F."/>
            <person name="Oliveira U."/>
            <person name="Santos F.R."/>
            <person name="Vidigal T.H.D.A."/>
            <person name="Brescovit A.D."/>
            <person name="Santos A.J."/>
        </authorList>
    </citation>
    <scope>NUCLEOTIDE SEQUENCE</scope>
    <source>
        <tissue evidence="1">Shoot tissue taken approximately 20 cm above the soil surface</tissue>
    </source>
</reference>
<dbReference type="EMBL" id="GBRH01193955">
    <property type="protein sequence ID" value="JAE03941.1"/>
    <property type="molecule type" value="Transcribed_RNA"/>
</dbReference>
<reference evidence="1" key="2">
    <citation type="journal article" date="2015" name="Data Brief">
        <title>Shoot transcriptome of the giant reed, Arundo donax.</title>
        <authorList>
            <person name="Barrero R.A."/>
            <person name="Guerrero F.D."/>
            <person name="Moolhuijzen P."/>
            <person name="Goolsby J.A."/>
            <person name="Tidwell J."/>
            <person name="Bellgard S.E."/>
            <person name="Bellgard M.I."/>
        </authorList>
    </citation>
    <scope>NUCLEOTIDE SEQUENCE</scope>
    <source>
        <tissue evidence="1">Shoot tissue taken approximately 20 cm above the soil surface</tissue>
    </source>
</reference>
<protein>
    <submittedName>
        <fullName evidence="1">Uncharacterized protein</fullName>
    </submittedName>
</protein>